<protein>
    <submittedName>
        <fullName evidence="2">Uncharacterized protein</fullName>
    </submittedName>
</protein>
<dbReference type="AlphaFoldDB" id="A0A4U3LUR3"/>
<evidence type="ECO:0000313" key="3">
    <source>
        <dbReference type="Proteomes" id="UP000305511"/>
    </source>
</evidence>
<comment type="caution">
    <text evidence="2">The sequence shown here is derived from an EMBL/GenBank/DDBJ whole genome shotgun (WGS) entry which is preliminary data.</text>
</comment>
<name>A0A4U3LUR3_ENTFL</name>
<keyword evidence="1" id="KW-0175">Coiled coil</keyword>
<evidence type="ECO:0000313" key="2">
    <source>
        <dbReference type="EMBL" id="TKK78974.1"/>
    </source>
</evidence>
<proteinExistence type="predicted"/>
<gene>
    <name evidence="2" type="ORF">EY666_12285</name>
</gene>
<dbReference type="RefSeq" id="WP_002372854.1">
    <property type="nucleotide sequence ID" value="NZ_CP050491.1"/>
</dbReference>
<evidence type="ECO:0000256" key="1">
    <source>
        <dbReference type="SAM" id="Coils"/>
    </source>
</evidence>
<feature type="coiled-coil region" evidence="1">
    <location>
        <begin position="189"/>
        <end position="230"/>
    </location>
</feature>
<dbReference type="EMBL" id="SIYF01000311">
    <property type="protein sequence ID" value="TKK78974.1"/>
    <property type="molecule type" value="Genomic_DNA"/>
</dbReference>
<accession>A0A4U3LUR3</accession>
<sequence length="378" mass="43888">MDKKRKKAVVSLSELLEVTFYPKALPHVAKRATIFGPLSEQELVEQWQQKQSFARLDERTIMPEKLLQQSASKSYLSIRCLGLALDPKILLEKLQHLFPLFIWTNGQAETSDTENCYFCEFIPICSNAAQPCNLEASLQQMNYPTTQSLGEIVNEWLNNERQIEQASVTGTYYQQASLPQQVGSQSEIKTKEEQQIRFLQESLRQEKAAKARMKVAKEKAEQELLRLEKGLFASSWAHFEEQQTKELEEEEWYDLVKIDLFYYDELSKKAKFLKEAWEINQQLLKAFPQKEGTTFLPELAHHGRLASLTDQVSELEIKTLYEQGVLIKERMKLTQGSWLTKPRVKLYQIDLEQLERIGTLFDLLQTENRLIEVALAHP</sequence>
<organism evidence="2 3">
    <name type="scientific">Enterococcus faecalis</name>
    <name type="common">Streptococcus faecalis</name>
    <dbReference type="NCBI Taxonomy" id="1351"/>
    <lineage>
        <taxon>Bacteria</taxon>
        <taxon>Bacillati</taxon>
        <taxon>Bacillota</taxon>
        <taxon>Bacilli</taxon>
        <taxon>Lactobacillales</taxon>
        <taxon>Enterococcaceae</taxon>
        <taxon>Enterococcus</taxon>
    </lineage>
</organism>
<reference evidence="2 3" key="1">
    <citation type="submission" date="2019-02" db="EMBL/GenBank/DDBJ databases">
        <title>Bacteria dissemination in different level of health care in South Africa: the effectiveness of infections prevention and control.</title>
        <authorList>
            <person name="Shobo C."/>
            <person name="Amoako D.G."/>
            <person name="Allam M."/>
            <person name="Ismail A."/>
            <person name="Bester L.A."/>
            <person name="Essack S.Y."/>
        </authorList>
    </citation>
    <scope>NUCLEOTIDE SEQUENCE [LARGE SCALE GENOMIC DNA]</scope>
    <source>
        <strain evidence="2 3">2SIL2</strain>
    </source>
</reference>
<dbReference type="Proteomes" id="UP000305511">
    <property type="component" value="Unassembled WGS sequence"/>
</dbReference>